<feature type="domain" description="Kinesin motor" evidence="7">
    <location>
        <begin position="11"/>
        <end position="346"/>
    </location>
</feature>
<keyword evidence="5" id="KW-0175">Coiled coil</keyword>
<feature type="region of interest" description="Disordered" evidence="6">
    <location>
        <begin position="441"/>
        <end position="472"/>
    </location>
</feature>
<keyword evidence="9" id="KW-1185">Reference proteome</keyword>
<sequence length="798" mass="92053">MTAPIPASSDNVRVAIRVRPVNRREKALGCQNILTVNNDGNMITINRSDLDPSKSKSFTYDYVYDDTAPQQLLYEDIAFPLVEAVLEGYNGTVFAYGQTGCGKTYTMEVINQTSRKSKQQQQHNTHANIPNKEDRGIIPNAFDHIFDRIDTEKQTKFLIRVGYIEIYNEEIRDLFADRVYVENLCMATVTTSAEAQRLMNKGRSTRVVAYTDMNAESSRSHTIFFVYVETSHIDENSKEEKIKAGKLNLVDLAGSERQVKTQTTGLRLKEATKINLSLSALGNVISALVEGKGKHIPYRDSKLTRLLQDSLGGNTKTIMIACVSPSAESYDETLSTLRYANRAKNIKNKPRINEDPKDALLKQYQEEIHKLKEMLQNNSHYPHGPNNSTLPSNDQNKETARVQHEHNELTSKLQRMKQEQLQSEEIRSQLEQEKCNLQVLSKEKGERGRTNNFSKVNKKKDKKSQSWNEKKKMEEEMMEQLYLLESQLLEGGHDVSRGESKLNEMKKHREVRRQAKQSHQHSATSNANEDTKNKLKENNKHNHKDRMVAELEKNLASAHQEIDDLHGEFERARQDLLDNIRCQYQELNLYKQLTQKLFIKQNVSERNDENEQWILPEFMACYKKNQSRYANANYNQHQSGRDCKRLQQEGPHAMKKAMLTLVDSNNPMSEISGLQRLMQETGHDEFKKNNCKPKAKNFADQILLETTSKKLGITNKQHIIVEDEPQKDDAQGMRAMIQAEQEMSKLQSKNCLKTNFAFMYSFSEQKKIAYKIRAKKTNQITTTHKLFLKIKNQIKFLF</sequence>
<keyword evidence="3 4" id="KW-0505">Motor protein</keyword>
<dbReference type="InterPro" id="IPR001752">
    <property type="entry name" value="Kinesin_motor_dom"/>
</dbReference>
<accession>X6N664</accession>
<evidence type="ECO:0000256" key="3">
    <source>
        <dbReference type="PROSITE-ProRule" id="PRU00283"/>
    </source>
</evidence>
<gene>
    <name evidence="8" type="ORF">RFI_15811</name>
</gene>
<feature type="compositionally biased region" description="Polar residues" evidence="6">
    <location>
        <begin position="377"/>
        <end position="394"/>
    </location>
</feature>
<evidence type="ECO:0000313" key="8">
    <source>
        <dbReference type="EMBL" id="ETO21393.1"/>
    </source>
</evidence>
<evidence type="ECO:0000256" key="2">
    <source>
        <dbReference type="ARBA" id="ARBA00022840"/>
    </source>
</evidence>
<feature type="coiled-coil region" evidence="5">
    <location>
        <begin position="548"/>
        <end position="575"/>
    </location>
</feature>
<dbReference type="GO" id="GO:0007018">
    <property type="term" value="P:microtubule-based movement"/>
    <property type="evidence" value="ECO:0007669"/>
    <property type="project" value="InterPro"/>
</dbReference>
<dbReference type="AlphaFoldDB" id="X6N664"/>
<dbReference type="PRINTS" id="PR00380">
    <property type="entry name" value="KINESINHEAVY"/>
</dbReference>
<name>X6N664_RETFI</name>
<dbReference type="GO" id="GO:0008017">
    <property type="term" value="F:microtubule binding"/>
    <property type="evidence" value="ECO:0007669"/>
    <property type="project" value="InterPro"/>
</dbReference>
<dbReference type="OMA" id="CCEWNDD"/>
<dbReference type="Pfam" id="PF00225">
    <property type="entry name" value="Kinesin"/>
    <property type="match status" value="1"/>
</dbReference>
<dbReference type="OrthoDB" id="3176171at2759"/>
<comment type="caution">
    <text evidence="8">The sequence shown here is derived from an EMBL/GenBank/DDBJ whole genome shotgun (WGS) entry which is preliminary data.</text>
</comment>
<feature type="compositionally biased region" description="Basic and acidic residues" evidence="6">
    <location>
        <begin position="529"/>
        <end position="543"/>
    </location>
</feature>
<evidence type="ECO:0000256" key="6">
    <source>
        <dbReference type="SAM" id="MobiDB-lite"/>
    </source>
</evidence>
<dbReference type="InterPro" id="IPR019821">
    <property type="entry name" value="Kinesin_motor_CS"/>
</dbReference>
<feature type="binding site" evidence="3">
    <location>
        <begin position="97"/>
        <end position="104"/>
    </location>
    <ligand>
        <name>ATP</name>
        <dbReference type="ChEBI" id="CHEBI:30616"/>
    </ligand>
</feature>
<dbReference type="InterPro" id="IPR036961">
    <property type="entry name" value="Kinesin_motor_dom_sf"/>
</dbReference>
<feature type="region of interest" description="Disordered" evidence="6">
    <location>
        <begin position="377"/>
        <end position="421"/>
    </location>
</feature>
<comment type="similarity">
    <text evidence="3 4">Belongs to the TRAFAC class myosin-kinesin ATPase superfamily. Kinesin family.</text>
</comment>
<dbReference type="GO" id="GO:0005874">
    <property type="term" value="C:microtubule"/>
    <property type="evidence" value="ECO:0007669"/>
    <property type="project" value="UniProtKB-KW"/>
</dbReference>
<keyword evidence="2 3" id="KW-0067">ATP-binding</keyword>
<proteinExistence type="inferred from homology"/>
<feature type="compositionally biased region" description="Basic and acidic residues" evidence="6">
    <location>
        <begin position="395"/>
        <end position="409"/>
    </location>
</feature>
<dbReference type="PANTHER" id="PTHR47969">
    <property type="entry name" value="CHROMOSOME-ASSOCIATED KINESIN KIF4A-RELATED"/>
    <property type="match status" value="1"/>
</dbReference>
<evidence type="ECO:0000313" key="9">
    <source>
        <dbReference type="Proteomes" id="UP000023152"/>
    </source>
</evidence>
<keyword evidence="1 3" id="KW-0547">Nucleotide-binding</keyword>
<dbReference type="Gene3D" id="3.40.850.10">
    <property type="entry name" value="Kinesin motor domain"/>
    <property type="match status" value="1"/>
</dbReference>
<dbReference type="EMBL" id="ASPP01011668">
    <property type="protein sequence ID" value="ETO21393.1"/>
    <property type="molecule type" value="Genomic_DNA"/>
</dbReference>
<reference evidence="8 9" key="1">
    <citation type="journal article" date="2013" name="Curr. Biol.">
        <title>The Genome of the Foraminiferan Reticulomyxa filosa.</title>
        <authorList>
            <person name="Glockner G."/>
            <person name="Hulsmann N."/>
            <person name="Schleicher M."/>
            <person name="Noegel A.A."/>
            <person name="Eichinger L."/>
            <person name="Gallinger C."/>
            <person name="Pawlowski J."/>
            <person name="Sierra R."/>
            <person name="Euteneuer U."/>
            <person name="Pillet L."/>
            <person name="Moustafa A."/>
            <person name="Platzer M."/>
            <person name="Groth M."/>
            <person name="Szafranski K."/>
            <person name="Schliwa M."/>
        </authorList>
    </citation>
    <scope>NUCLEOTIDE SEQUENCE [LARGE SCALE GENOMIC DNA]</scope>
</reference>
<feature type="compositionally biased region" description="Basic residues" evidence="6">
    <location>
        <begin position="508"/>
        <end position="519"/>
    </location>
</feature>
<dbReference type="SUPFAM" id="SSF52540">
    <property type="entry name" value="P-loop containing nucleoside triphosphate hydrolases"/>
    <property type="match status" value="1"/>
</dbReference>
<feature type="region of interest" description="Disordered" evidence="6">
    <location>
        <begin position="506"/>
        <end position="543"/>
    </location>
</feature>
<protein>
    <recommendedName>
        <fullName evidence="4">Kinesin-like protein</fullName>
    </recommendedName>
</protein>
<keyword evidence="4" id="KW-0493">Microtubule</keyword>
<dbReference type="InterPro" id="IPR027417">
    <property type="entry name" value="P-loop_NTPase"/>
</dbReference>
<dbReference type="InterPro" id="IPR027640">
    <property type="entry name" value="Kinesin-like_fam"/>
</dbReference>
<dbReference type="GO" id="GO:0005524">
    <property type="term" value="F:ATP binding"/>
    <property type="evidence" value="ECO:0007669"/>
    <property type="project" value="UniProtKB-UniRule"/>
</dbReference>
<dbReference type="SMART" id="SM00129">
    <property type="entry name" value="KISc"/>
    <property type="match status" value="1"/>
</dbReference>
<organism evidence="8 9">
    <name type="scientific">Reticulomyxa filosa</name>
    <dbReference type="NCBI Taxonomy" id="46433"/>
    <lineage>
        <taxon>Eukaryota</taxon>
        <taxon>Sar</taxon>
        <taxon>Rhizaria</taxon>
        <taxon>Retaria</taxon>
        <taxon>Foraminifera</taxon>
        <taxon>Monothalamids</taxon>
        <taxon>Reticulomyxidae</taxon>
        <taxon>Reticulomyxa</taxon>
    </lineage>
</organism>
<dbReference type="Proteomes" id="UP000023152">
    <property type="component" value="Unassembled WGS sequence"/>
</dbReference>
<evidence type="ECO:0000256" key="4">
    <source>
        <dbReference type="RuleBase" id="RU000394"/>
    </source>
</evidence>
<evidence type="ECO:0000256" key="1">
    <source>
        <dbReference type="ARBA" id="ARBA00022741"/>
    </source>
</evidence>
<evidence type="ECO:0000256" key="5">
    <source>
        <dbReference type="SAM" id="Coils"/>
    </source>
</evidence>
<dbReference type="FunFam" id="3.40.850.10:FF:000082">
    <property type="entry name" value="OSM3-like kinesin"/>
    <property type="match status" value="1"/>
</dbReference>
<evidence type="ECO:0000259" key="7">
    <source>
        <dbReference type="PROSITE" id="PS50067"/>
    </source>
</evidence>
<dbReference type="PROSITE" id="PS00411">
    <property type="entry name" value="KINESIN_MOTOR_1"/>
    <property type="match status" value="1"/>
</dbReference>
<dbReference type="PROSITE" id="PS50067">
    <property type="entry name" value="KINESIN_MOTOR_2"/>
    <property type="match status" value="1"/>
</dbReference>
<dbReference type="GO" id="GO:0003777">
    <property type="term" value="F:microtubule motor activity"/>
    <property type="evidence" value="ECO:0007669"/>
    <property type="project" value="InterPro"/>
</dbReference>